<accession>A0A2N9M5L0</accession>
<reference evidence="2" key="1">
    <citation type="submission" date="2018-02" db="EMBL/GenBank/DDBJ databases">
        <authorList>
            <person name="Hausmann B."/>
        </authorList>
    </citation>
    <scope>NUCLEOTIDE SEQUENCE [LARGE SCALE GENOMIC DNA]</scope>
    <source>
        <strain evidence="2">Peat soil MAG SbA5</strain>
    </source>
</reference>
<organism evidence="1 2">
    <name type="scientific">Candidatus Sulfuritelmatomonas gaucii</name>
    <dbReference type="NCBI Taxonomy" id="2043161"/>
    <lineage>
        <taxon>Bacteria</taxon>
        <taxon>Pseudomonadati</taxon>
        <taxon>Acidobacteriota</taxon>
        <taxon>Terriglobia</taxon>
        <taxon>Terriglobales</taxon>
        <taxon>Acidobacteriaceae</taxon>
        <taxon>Candidatus Sulfuritelmatomonas</taxon>
    </lineage>
</organism>
<name>A0A2N9M5L0_9BACT</name>
<dbReference type="Proteomes" id="UP000239735">
    <property type="component" value="Unassembled WGS sequence"/>
</dbReference>
<dbReference type="AlphaFoldDB" id="A0A2N9M5L0"/>
<gene>
    <name evidence="1" type="ORF">SBA5_80084</name>
</gene>
<sequence>MTRRTVTICFCCDSIFAITVPMNTERRIKQSRMTGTRNTNMNPYVRTPIVTNEALAGFFSTRSISLRIVVTQPGCPSWLARVGWRRHIKKGQEKFSWPSLLLALPA</sequence>
<evidence type="ECO:0000313" key="1">
    <source>
        <dbReference type="EMBL" id="SPE30715.1"/>
    </source>
</evidence>
<dbReference type="EMBL" id="OKRB01000141">
    <property type="protein sequence ID" value="SPE30715.1"/>
    <property type="molecule type" value="Genomic_DNA"/>
</dbReference>
<proteinExistence type="predicted"/>
<protein>
    <submittedName>
        <fullName evidence="1">Uncharacterized protein</fullName>
    </submittedName>
</protein>
<evidence type="ECO:0000313" key="2">
    <source>
        <dbReference type="Proteomes" id="UP000239735"/>
    </source>
</evidence>